<sequence>MTPRARGRSTRRTVREDVIAVHDQLSETLVRLWVDGWARTRGHEAVHEGGMHTVGPRDGDAGSETILYRWSEDELRRASASVTDAPHHLLTLISAVDETPPDLESCGDLDLISDQERLMVTDMALQDVENPITPDSCTVARESFDRWTLLSVIQEGRVVARGRMAIVDSCAVLDRIYTASSHRRQGLGTYVTRALLAIAHEQDVETGLLMATGRGVDLYENLGWTPLADVRVLGAAGARNRRRPSHAQIDEELG</sequence>
<keyword evidence="3" id="KW-1185">Reference proteome</keyword>
<dbReference type="InterPro" id="IPR016181">
    <property type="entry name" value="Acyl_CoA_acyltransferase"/>
</dbReference>
<dbReference type="OrthoDB" id="4966223at2"/>
<dbReference type="InterPro" id="IPR000182">
    <property type="entry name" value="GNAT_dom"/>
</dbReference>
<proteinExistence type="predicted"/>
<gene>
    <name evidence="2" type="ORF">CFK41_02355</name>
</gene>
<evidence type="ECO:0000313" key="2">
    <source>
        <dbReference type="EMBL" id="ATG53746.1"/>
    </source>
</evidence>
<dbReference type="KEGG" id="bgg:CFK41_02355"/>
<reference evidence="2 3" key="1">
    <citation type="journal article" date="2014" name="Int. J. Syst. Evol. Microbiol.">
        <title>Brachybacterium ginsengisoli sp. nov., isolated from soil of a ginseng field.</title>
        <authorList>
            <person name="Hoang V.A."/>
            <person name="Kim Y.J."/>
            <person name="Nguyen N.L."/>
            <person name="Yang D.C."/>
        </authorList>
    </citation>
    <scope>NUCLEOTIDE SEQUENCE [LARGE SCALE GENOMIC DNA]</scope>
    <source>
        <strain evidence="2 3">DCY80</strain>
    </source>
</reference>
<accession>A0A291GUE9</accession>
<name>A0A291GUE9_9MICO</name>
<dbReference type="GO" id="GO:0016747">
    <property type="term" value="F:acyltransferase activity, transferring groups other than amino-acyl groups"/>
    <property type="evidence" value="ECO:0007669"/>
    <property type="project" value="InterPro"/>
</dbReference>
<organism evidence="2 3">
    <name type="scientific">Brachybacterium ginsengisoli</name>
    <dbReference type="NCBI Taxonomy" id="1331682"/>
    <lineage>
        <taxon>Bacteria</taxon>
        <taxon>Bacillati</taxon>
        <taxon>Actinomycetota</taxon>
        <taxon>Actinomycetes</taxon>
        <taxon>Micrococcales</taxon>
        <taxon>Dermabacteraceae</taxon>
        <taxon>Brachybacterium</taxon>
    </lineage>
</organism>
<dbReference type="CDD" id="cd04301">
    <property type="entry name" value="NAT_SF"/>
    <property type="match status" value="1"/>
</dbReference>
<evidence type="ECO:0000259" key="1">
    <source>
        <dbReference type="PROSITE" id="PS51186"/>
    </source>
</evidence>
<dbReference type="Gene3D" id="3.40.630.30">
    <property type="match status" value="1"/>
</dbReference>
<dbReference type="AlphaFoldDB" id="A0A291GUE9"/>
<dbReference type="EMBL" id="CP023564">
    <property type="protein sequence ID" value="ATG53746.1"/>
    <property type="molecule type" value="Genomic_DNA"/>
</dbReference>
<dbReference type="Pfam" id="PF00583">
    <property type="entry name" value="Acetyltransf_1"/>
    <property type="match status" value="1"/>
</dbReference>
<dbReference type="PROSITE" id="PS51186">
    <property type="entry name" value="GNAT"/>
    <property type="match status" value="1"/>
</dbReference>
<feature type="domain" description="N-acetyltransferase" evidence="1">
    <location>
        <begin position="91"/>
        <end position="243"/>
    </location>
</feature>
<dbReference type="SUPFAM" id="SSF55729">
    <property type="entry name" value="Acyl-CoA N-acyltransferases (Nat)"/>
    <property type="match status" value="1"/>
</dbReference>
<dbReference type="Proteomes" id="UP000217889">
    <property type="component" value="Chromosome"/>
</dbReference>
<evidence type="ECO:0000313" key="3">
    <source>
        <dbReference type="Proteomes" id="UP000217889"/>
    </source>
</evidence>
<protein>
    <recommendedName>
        <fullName evidence="1">N-acetyltransferase domain-containing protein</fullName>
    </recommendedName>
</protein>